<protein>
    <submittedName>
        <fullName evidence="1">Uncharacterized protein</fullName>
    </submittedName>
</protein>
<accession>A0A0E9XBM0</accession>
<dbReference type="EMBL" id="GBXM01009489">
    <property type="protein sequence ID" value="JAH99088.1"/>
    <property type="molecule type" value="Transcribed_RNA"/>
</dbReference>
<name>A0A0E9XBM0_ANGAN</name>
<dbReference type="AlphaFoldDB" id="A0A0E9XBM0"/>
<evidence type="ECO:0000313" key="1">
    <source>
        <dbReference type="EMBL" id="JAH99088.1"/>
    </source>
</evidence>
<sequence length="32" mass="3694">MQNKGLQMAFVQLYQTTCHQIHYSQLSPLNNG</sequence>
<reference evidence="1" key="1">
    <citation type="submission" date="2014-11" db="EMBL/GenBank/DDBJ databases">
        <authorList>
            <person name="Amaro Gonzalez C."/>
        </authorList>
    </citation>
    <scope>NUCLEOTIDE SEQUENCE</scope>
</reference>
<organism evidence="1">
    <name type="scientific">Anguilla anguilla</name>
    <name type="common">European freshwater eel</name>
    <name type="synonym">Muraena anguilla</name>
    <dbReference type="NCBI Taxonomy" id="7936"/>
    <lineage>
        <taxon>Eukaryota</taxon>
        <taxon>Metazoa</taxon>
        <taxon>Chordata</taxon>
        <taxon>Craniata</taxon>
        <taxon>Vertebrata</taxon>
        <taxon>Euteleostomi</taxon>
        <taxon>Actinopterygii</taxon>
        <taxon>Neopterygii</taxon>
        <taxon>Teleostei</taxon>
        <taxon>Anguilliformes</taxon>
        <taxon>Anguillidae</taxon>
        <taxon>Anguilla</taxon>
    </lineage>
</organism>
<proteinExistence type="predicted"/>
<reference evidence="1" key="2">
    <citation type="journal article" date="2015" name="Fish Shellfish Immunol.">
        <title>Early steps in the European eel (Anguilla anguilla)-Vibrio vulnificus interaction in the gills: Role of the RtxA13 toxin.</title>
        <authorList>
            <person name="Callol A."/>
            <person name="Pajuelo D."/>
            <person name="Ebbesson L."/>
            <person name="Teles M."/>
            <person name="MacKenzie S."/>
            <person name="Amaro C."/>
        </authorList>
    </citation>
    <scope>NUCLEOTIDE SEQUENCE</scope>
</reference>